<dbReference type="Gene3D" id="2.150.10.10">
    <property type="entry name" value="Serralysin-like metalloprotease, C-terminal"/>
    <property type="match status" value="2"/>
</dbReference>
<dbReference type="SMART" id="SM00235">
    <property type="entry name" value="ZnMc"/>
    <property type="match status" value="1"/>
</dbReference>
<dbReference type="PANTHER" id="PTHR38340">
    <property type="entry name" value="S-LAYER PROTEIN"/>
    <property type="match status" value="1"/>
</dbReference>
<dbReference type="EMBL" id="JACHXA010000002">
    <property type="protein sequence ID" value="MBB3064563.1"/>
    <property type="molecule type" value="Genomic_DNA"/>
</dbReference>
<dbReference type="Pfam" id="PF08548">
    <property type="entry name" value="Peptidase_M10_C"/>
    <property type="match status" value="1"/>
</dbReference>
<dbReference type="InterPro" id="IPR024079">
    <property type="entry name" value="MetalloPept_cat_dom_sf"/>
</dbReference>
<dbReference type="InterPro" id="IPR001343">
    <property type="entry name" value="Hemolysn_Ca-bd"/>
</dbReference>
<comment type="caution">
    <text evidence="11">The sequence shown here is derived from an EMBL/GenBank/DDBJ whole genome shotgun (WGS) entry which is preliminary data.</text>
</comment>
<comment type="similarity">
    <text evidence="4">Belongs to the peptidase M10B family.</text>
</comment>
<keyword evidence="12" id="KW-1185">Reference proteome</keyword>
<keyword evidence="8" id="KW-0843">Virulence</keyword>
<dbReference type="PANTHER" id="PTHR38340:SF1">
    <property type="entry name" value="S-LAYER PROTEIN"/>
    <property type="match status" value="1"/>
</dbReference>
<evidence type="ECO:0000256" key="5">
    <source>
        <dbReference type="ARBA" id="ARBA00022525"/>
    </source>
</evidence>
<dbReference type="GO" id="GO:0008270">
    <property type="term" value="F:zinc ion binding"/>
    <property type="evidence" value="ECO:0007669"/>
    <property type="project" value="InterPro"/>
</dbReference>
<evidence type="ECO:0000256" key="1">
    <source>
        <dbReference type="ARBA" id="ARBA00001913"/>
    </source>
</evidence>
<dbReference type="SUPFAM" id="SSF51120">
    <property type="entry name" value="beta-Roll"/>
    <property type="match status" value="2"/>
</dbReference>
<dbReference type="InterPro" id="IPR011049">
    <property type="entry name" value="Serralysin-like_metalloprot_C"/>
</dbReference>
<dbReference type="PRINTS" id="PR00313">
    <property type="entry name" value="CABNDNGRPT"/>
</dbReference>
<proteinExistence type="inferred from homology"/>
<dbReference type="GO" id="GO:0016020">
    <property type="term" value="C:membrane"/>
    <property type="evidence" value="ECO:0007669"/>
    <property type="project" value="UniProtKB-SubCell"/>
</dbReference>
<evidence type="ECO:0000256" key="2">
    <source>
        <dbReference type="ARBA" id="ARBA00004370"/>
    </source>
</evidence>
<reference evidence="11 12" key="1">
    <citation type="submission" date="2020-08" db="EMBL/GenBank/DDBJ databases">
        <title>Genomic Encyclopedia of Type Strains, Phase III (KMG-III): the genomes of soil and plant-associated and newly described type strains.</title>
        <authorList>
            <person name="Whitman W."/>
        </authorList>
    </citation>
    <scope>NUCLEOTIDE SEQUENCE [LARGE SCALE GENOMIC DNA]</scope>
    <source>
        <strain evidence="11 12">CECT 8803</strain>
    </source>
</reference>
<dbReference type="PROSITE" id="PS00330">
    <property type="entry name" value="HEMOLYSIN_CALCIUM"/>
    <property type="match status" value="2"/>
</dbReference>
<evidence type="ECO:0000256" key="8">
    <source>
        <dbReference type="ARBA" id="ARBA00023026"/>
    </source>
</evidence>
<name>A0A839SUF3_9PROT</name>
<dbReference type="Proteomes" id="UP000581135">
    <property type="component" value="Unassembled WGS sequence"/>
</dbReference>
<keyword evidence="9" id="KW-0472">Membrane</keyword>
<evidence type="ECO:0000313" key="12">
    <source>
        <dbReference type="Proteomes" id="UP000581135"/>
    </source>
</evidence>
<dbReference type="GO" id="GO:0005509">
    <property type="term" value="F:calcium ion binding"/>
    <property type="evidence" value="ECO:0007669"/>
    <property type="project" value="InterPro"/>
</dbReference>
<keyword evidence="5" id="KW-0964">Secreted</keyword>
<dbReference type="CDD" id="cd04277">
    <property type="entry name" value="ZnMc_serralysin_like"/>
    <property type="match status" value="1"/>
</dbReference>
<dbReference type="SUPFAM" id="SSF55486">
    <property type="entry name" value="Metalloproteases ('zincins'), catalytic domain"/>
    <property type="match status" value="1"/>
</dbReference>
<dbReference type="Pfam" id="PF00353">
    <property type="entry name" value="HemolysinCabind"/>
    <property type="match status" value="2"/>
</dbReference>
<dbReference type="Gene3D" id="3.40.390.10">
    <property type="entry name" value="Collagenase (Catalytic Domain)"/>
    <property type="match status" value="1"/>
</dbReference>
<comment type="subcellular location">
    <subcellularLocation>
        <location evidence="2">Membrane</location>
    </subcellularLocation>
    <subcellularLocation>
        <location evidence="3">Secreted</location>
    </subcellularLocation>
</comment>
<evidence type="ECO:0000256" key="3">
    <source>
        <dbReference type="ARBA" id="ARBA00004613"/>
    </source>
</evidence>
<keyword evidence="7" id="KW-0677">Repeat</keyword>
<evidence type="ECO:0000256" key="9">
    <source>
        <dbReference type="ARBA" id="ARBA00023136"/>
    </source>
</evidence>
<organism evidence="11 12">
    <name type="scientific">Limibacillus halophilus</name>
    <dbReference type="NCBI Taxonomy" id="1579333"/>
    <lineage>
        <taxon>Bacteria</taxon>
        <taxon>Pseudomonadati</taxon>
        <taxon>Pseudomonadota</taxon>
        <taxon>Alphaproteobacteria</taxon>
        <taxon>Rhodospirillales</taxon>
        <taxon>Rhodovibrionaceae</taxon>
        <taxon>Limibacillus</taxon>
    </lineage>
</organism>
<dbReference type="GO" id="GO:0008237">
    <property type="term" value="F:metallopeptidase activity"/>
    <property type="evidence" value="ECO:0007669"/>
    <property type="project" value="InterPro"/>
</dbReference>
<gene>
    <name evidence="11" type="ORF">FHR98_000835</name>
</gene>
<dbReference type="GO" id="GO:0090729">
    <property type="term" value="F:toxin activity"/>
    <property type="evidence" value="ECO:0007669"/>
    <property type="project" value="UniProtKB-KW"/>
</dbReference>
<dbReference type="InterPro" id="IPR013858">
    <property type="entry name" value="Peptidase_M10B_C"/>
</dbReference>
<feature type="domain" description="Peptidase metallopeptidase" evidence="10">
    <location>
        <begin position="22"/>
        <end position="199"/>
    </location>
</feature>
<dbReference type="GO" id="GO:0006508">
    <property type="term" value="P:proteolysis"/>
    <property type="evidence" value="ECO:0007669"/>
    <property type="project" value="InterPro"/>
</dbReference>
<dbReference type="GO" id="GO:0005615">
    <property type="term" value="C:extracellular space"/>
    <property type="evidence" value="ECO:0007669"/>
    <property type="project" value="InterPro"/>
</dbReference>
<dbReference type="InterPro" id="IPR034033">
    <property type="entry name" value="Serralysin-like"/>
</dbReference>
<dbReference type="InterPro" id="IPR006026">
    <property type="entry name" value="Peptidase_Metallo"/>
</dbReference>
<dbReference type="InterPro" id="IPR018511">
    <property type="entry name" value="Hemolysin-typ_Ca-bd_CS"/>
</dbReference>
<evidence type="ECO:0000256" key="7">
    <source>
        <dbReference type="ARBA" id="ARBA00022737"/>
    </source>
</evidence>
<dbReference type="InterPro" id="IPR003995">
    <property type="entry name" value="RTX_toxin_determinant-A"/>
</dbReference>
<dbReference type="PRINTS" id="PR01488">
    <property type="entry name" value="RTXTOXINA"/>
</dbReference>
<evidence type="ECO:0000256" key="4">
    <source>
        <dbReference type="ARBA" id="ARBA00009490"/>
    </source>
</evidence>
<accession>A0A839SUF3</accession>
<protein>
    <submittedName>
        <fullName evidence="11">Ca2+-binding RTX toxin-like protein</fullName>
    </submittedName>
</protein>
<comment type="cofactor">
    <cofactor evidence="1">
        <name>Ca(2+)</name>
        <dbReference type="ChEBI" id="CHEBI:29108"/>
    </cofactor>
</comment>
<sequence length="489" mass="50501">MAFTGNIDGAPTGNPWLDSLIAGGAWSDGDGGTVSITYYLQSGNDPFNVFPSTGKVWDSYEIAGIELAFSLWEAVANIDFVENGGSANSDIWYWVTDNQGASGTLGWHEIPGFDVGEPLYGVFNYQGTGWTELGLAQGGYGFVTYIHEIGHGLGLAHPHDGGPAADGTVFPGVSSPFGDYGLYDLNQGVFTTMSYNTGFETRFPFHSNLNYGYEGTPMALDIAAVQAIYGANTTYASGSDIYTLPTVNASGTFWAAIWDTGGFDTITANGTNLNVVIDLRPAPLSGENAGGYVSAAQGIVGGFTIAANVLIEGAEGGSGADSLVGNGADNLLVGNNGNDMLFGLTGNDDLYGGIGLDTIHSDSGNDLLSGGDGNDNLYAYSGDDLIMGGGGNDFIDGGSGIDTAIFEGNIAEYSIAGSGNTLTVTDVLDGSDGTDTLVWVEFLQFNDTTVAASDYQGSNSIALASYTPPASLSRMDASFGDDDALQALV</sequence>
<evidence type="ECO:0000256" key="6">
    <source>
        <dbReference type="ARBA" id="ARBA00022656"/>
    </source>
</evidence>
<dbReference type="RefSeq" id="WP_183415376.1">
    <property type="nucleotide sequence ID" value="NZ_JACHXA010000002.1"/>
</dbReference>
<keyword evidence="6" id="KW-0800">Toxin</keyword>
<dbReference type="AlphaFoldDB" id="A0A839SUF3"/>
<evidence type="ECO:0000313" key="11">
    <source>
        <dbReference type="EMBL" id="MBB3064563.1"/>
    </source>
</evidence>
<dbReference type="InterPro" id="IPR050557">
    <property type="entry name" value="RTX_toxin/Mannuronan_C5-epim"/>
</dbReference>
<evidence type="ECO:0000259" key="10">
    <source>
        <dbReference type="SMART" id="SM00235"/>
    </source>
</evidence>